<proteinExistence type="predicted"/>
<dbReference type="EMBL" id="JACHMY010000001">
    <property type="protein sequence ID" value="MBB5836777.1"/>
    <property type="molecule type" value="Genomic_DNA"/>
</dbReference>
<dbReference type="SUPFAM" id="SSF56112">
    <property type="entry name" value="Protein kinase-like (PK-like)"/>
    <property type="match status" value="1"/>
</dbReference>
<name>A0A7W9MV10_9ACTN</name>
<protein>
    <recommendedName>
        <fullName evidence="3">Aminoglycoside phosphotransferase domain-containing protein</fullName>
    </recommendedName>
</protein>
<accession>A0A7W9MV10</accession>
<sequence>MEARQPPKPRSLQKDAEGQWVRRWTGADWFAPADAWVREQLAAAGIAVTGEPVPYKIRFWAAVWCYPTDRGLYWFKENNPGQSFEAALVDAMARELPQHVIAPLAIEPTHGWLLTADQGATLDEQLTQVDPLLLWRRLVIEYAGLQRDTIPAEQALLATGLTRLAPDQLAETVHEIADWFANLSPTHPLALRSEPAPFAPAAAPDAFVPGATPDALAPDTPAPGAFVRGSGPDVVVPGAAPDALAPGAPAPGATASLRSAGAAPVHRFRAPGPQLDQLHRAADNLAGWGAKFSGAIPLALDQNDLHAHNVFAASPTAPFRFFDFGDALWAHPFVTLACVHAALVDPDDPNSWAEDDPRLAEITDAYLHQWTDLAPLDVLHAELEAALPLHVVHRLVSWHRLLVHADETEAAAWAFSPEHWIAEVIRLFGQD</sequence>
<dbReference type="Proteomes" id="UP000549971">
    <property type="component" value="Unassembled WGS sequence"/>
</dbReference>
<gene>
    <name evidence="1" type="ORF">HDA39_003511</name>
</gene>
<dbReference type="InterPro" id="IPR011009">
    <property type="entry name" value="Kinase-like_dom_sf"/>
</dbReference>
<comment type="caution">
    <text evidence="1">The sequence shown here is derived from an EMBL/GenBank/DDBJ whole genome shotgun (WGS) entry which is preliminary data.</text>
</comment>
<evidence type="ECO:0000313" key="2">
    <source>
        <dbReference type="Proteomes" id="UP000549971"/>
    </source>
</evidence>
<organism evidence="1 2">
    <name type="scientific">Kribbella italica</name>
    <dbReference type="NCBI Taxonomy" id="1540520"/>
    <lineage>
        <taxon>Bacteria</taxon>
        <taxon>Bacillati</taxon>
        <taxon>Actinomycetota</taxon>
        <taxon>Actinomycetes</taxon>
        <taxon>Propionibacteriales</taxon>
        <taxon>Kribbellaceae</taxon>
        <taxon>Kribbella</taxon>
    </lineage>
</organism>
<evidence type="ECO:0000313" key="1">
    <source>
        <dbReference type="EMBL" id="MBB5836777.1"/>
    </source>
</evidence>
<dbReference type="AlphaFoldDB" id="A0A7W9MV10"/>
<reference evidence="1 2" key="1">
    <citation type="submission" date="2020-08" db="EMBL/GenBank/DDBJ databases">
        <title>Sequencing the genomes of 1000 actinobacteria strains.</title>
        <authorList>
            <person name="Klenk H.-P."/>
        </authorList>
    </citation>
    <scope>NUCLEOTIDE SEQUENCE [LARGE SCALE GENOMIC DNA]</scope>
    <source>
        <strain evidence="1 2">DSM 28967</strain>
    </source>
</reference>
<keyword evidence="2" id="KW-1185">Reference proteome</keyword>
<evidence type="ECO:0008006" key="3">
    <source>
        <dbReference type="Google" id="ProtNLM"/>
    </source>
</evidence>
<dbReference type="RefSeq" id="WP_184796251.1">
    <property type="nucleotide sequence ID" value="NZ_JACHMY010000001.1"/>
</dbReference>